<keyword evidence="7" id="KW-0378">Hydrolase</keyword>
<organism evidence="7 8">
    <name type="scientific">Trichoderma arundinaceum</name>
    <dbReference type="NCBI Taxonomy" id="490622"/>
    <lineage>
        <taxon>Eukaryota</taxon>
        <taxon>Fungi</taxon>
        <taxon>Dikarya</taxon>
        <taxon>Ascomycota</taxon>
        <taxon>Pezizomycotina</taxon>
        <taxon>Sordariomycetes</taxon>
        <taxon>Hypocreomycetidae</taxon>
        <taxon>Hypocreales</taxon>
        <taxon>Hypocreaceae</taxon>
        <taxon>Trichoderma</taxon>
    </lineage>
</organism>
<proteinExistence type="inferred from homology"/>
<accession>A0A395NU77</accession>
<dbReference type="SUPFAM" id="SSF51445">
    <property type="entry name" value="(Trans)glycosidases"/>
    <property type="match status" value="1"/>
</dbReference>
<dbReference type="Gene3D" id="3.20.20.80">
    <property type="entry name" value="Glycosidases"/>
    <property type="match status" value="1"/>
</dbReference>
<dbReference type="CDD" id="cd00118">
    <property type="entry name" value="LysM"/>
    <property type="match status" value="1"/>
</dbReference>
<dbReference type="GO" id="GO:0005975">
    <property type="term" value="P:carbohydrate metabolic process"/>
    <property type="evidence" value="ECO:0007669"/>
    <property type="project" value="InterPro"/>
</dbReference>
<comment type="caution">
    <text evidence="7">The sequence shown here is derived from an EMBL/GenBank/DDBJ whole genome shotgun (WGS) entry which is preliminary data.</text>
</comment>
<evidence type="ECO:0000313" key="7">
    <source>
        <dbReference type="EMBL" id="RFU79626.1"/>
    </source>
</evidence>
<keyword evidence="4" id="KW-0175">Coiled coil</keyword>
<feature type="domain" description="LysM" evidence="6">
    <location>
        <begin position="552"/>
        <end position="597"/>
    </location>
</feature>
<feature type="coiled-coil region" evidence="4">
    <location>
        <begin position="87"/>
        <end position="133"/>
    </location>
</feature>
<evidence type="ECO:0000259" key="6">
    <source>
        <dbReference type="PROSITE" id="PS51782"/>
    </source>
</evidence>
<dbReference type="SMART" id="SM00257">
    <property type="entry name" value="LysM"/>
    <property type="match status" value="2"/>
</dbReference>
<evidence type="ECO:0000256" key="5">
    <source>
        <dbReference type="SAM" id="MobiDB-lite"/>
    </source>
</evidence>
<dbReference type="EMBL" id="PXOA01000148">
    <property type="protein sequence ID" value="RFU79626.1"/>
    <property type="molecule type" value="Genomic_DNA"/>
</dbReference>
<dbReference type="SUPFAM" id="SSF54106">
    <property type="entry name" value="LysM domain"/>
    <property type="match status" value="2"/>
</dbReference>
<dbReference type="Pfam" id="PF00704">
    <property type="entry name" value="Glyco_hydro_18"/>
    <property type="match status" value="1"/>
</dbReference>
<dbReference type="GO" id="GO:0008061">
    <property type="term" value="F:chitin binding"/>
    <property type="evidence" value="ECO:0007669"/>
    <property type="project" value="UniProtKB-KW"/>
</dbReference>
<dbReference type="Pfam" id="PF14856">
    <property type="entry name" value="Hce2"/>
    <property type="match status" value="1"/>
</dbReference>
<dbReference type="PANTHER" id="PTHR47700:SF2">
    <property type="entry name" value="CHITINASE"/>
    <property type="match status" value="1"/>
</dbReference>
<feature type="region of interest" description="Disordered" evidence="5">
    <location>
        <begin position="1336"/>
        <end position="1356"/>
    </location>
</feature>
<feature type="region of interest" description="Disordered" evidence="5">
    <location>
        <begin position="61"/>
        <end position="82"/>
    </location>
</feature>
<evidence type="ECO:0000256" key="1">
    <source>
        <dbReference type="ARBA" id="ARBA00022669"/>
    </source>
</evidence>
<evidence type="ECO:0000256" key="2">
    <source>
        <dbReference type="ARBA" id="ARBA00023026"/>
    </source>
</evidence>
<dbReference type="Pfam" id="PF01476">
    <property type="entry name" value="LysM"/>
    <property type="match status" value="1"/>
</dbReference>
<dbReference type="GO" id="GO:0016787">
    <property type="term" value="F:hydrolase activity"/>
    <property type="evidence" value="ECO:0007669"/>
    <property type="project" value="UniProtKB-KW"/>
</dbReference>
<dbReference type="InterPro" id="IPR018392">
    <property type="entry name" value="LysM"/>
</dbReference>
<evidence type="ECO:0000256" key="3">
    <source>
        <dbReference type="ARBA" id="ARBA00044955"/>
    </source>
</evidence>
<dbReference type="InterPro" id="IPR036779">
    <property type="entry name" value="LysM_dom_sf"/>
</dbReference>
<dbReference type="PROSITE" id="PS51782">
    <property type="entry name" value="LYSM"/>
    <property type="match status" value="2"/>
</dbReference>
<protein>
    <submittedName>
        <fullName evidence="7">Glycoside hydrolase, superfamily</fullName>
    </submittedName>
</protein>
<dbReference type="InterPro" id="IPR001223">
    <property type="entry name" value="Glyco_hydro18_cat"/>
</dbReference>
<comment type="similarity">
    <text evidence="3">Belongs to the secreted LysM effector family.</text>
</comment>
<evidence type="ECO:0000256" key="4">
    <source>
        <dbReference type="SAM" id="Coils"/>
    </source>
</evidence>
<dbReference type="Gene3D" id="3.10.350.10">
    <property type="entry name" value="LysM domain"/>
    <property type="match status" value="2"/>
</dbReference>
<dbReference type="InterPro" id="IPR053214">
    <property type="entry name" value="LysM12-like"/>
</dbReference>
<dbReference type="Proteomes" id="UP000266272">
    <property type="component" value="Unassembled WGS sequence"/>
</dbReference>
<dbReference type="STRING" id="490622.A0A395NU77"/>
<sequence>MPVAQLNGKQEVPEHVQLHLDEIHRTADAAEEAVKANNIELATELKAKLKALFEDTPEEAKTRGLIGSGGNVRVPRKDAPQDVPESLKQINAELKEVSTAYNKAVQDGDHESATELRAKLNALRQKSQEESKITSMAAGYFQLWVEIHNLDSSRLYNDGGWDVEHGWFESEKVADSLGNGDVSYIHMGGAPGGGINCTAYYSYRGSPGYSGSFTWYYYFESDLITTTWGGYSNGRWDSWHTVDGHIVRFYVQQRSMPLSSNSSASLRPRDAFLAFLYITLAAFSFFVRTSSAITAPVRLPASPGYQSRSNACPAKCAASGLNPANWSLYYNFEQLVFCQESLFYSFSFLDPVDDPDQVHRIYTCTSFDPDEGSLPANTSSPSAQLVEAPALVNGTYQIGAWPSAPGSFVSSSLATLTNQIRWYLSNGFGSLNRPTVLFASYAPPRYMNNYISTSNISYSAKVAMQFCQPSQVSHHTFGLIATGNGTFATVQDALKSWSTGECLTLPAVQNVTGTIPLVAPLFTSSTSTNSAKVHKNAASVRGTALAPRATCSTIQVAPGDSCGSLAQRCGITTAQFTQYNPTSNQCSTIQVDEHICCSAGTLLNFAPQPQPNGACATYTVRPNDDCATITATYSIAVADINNFNNNTWAWNGCSLLYPHNIICLSSRHTDPSKRDEYFHAQPVPSQCMLQCMGSSSSGTAATGTNGCISNCGTKIVLSSHPATYRSVAFYDGYNLQRPRLHQGIPNATTIYEFNVFKQIQGAKRILSIGSWGFSTNPSTYTIFREGVTAANRLTMATKIANFIKDNGLDGVNIGWEYPGYEHSLFSLYACLRGHGYISNAEIQEILANSSRLNQNFIDLASSTNILIYDDTQWVGWMSNGIKASRAALYKGLAMGGTADWATDLQEFNNPPFIVSSWGVLINNVKLSRDPYEGDNQTGNWTSLTCMDPAMQDALYMSCSQRWSELDASNAWSDAINVWFNIDQPKMGPSGYSFTLSIMNTFHAGENLDFGRALARAPVIRGLRPRRSIILSRLSTRSVPGISDEWLKTLTNLLGLGITAIAGPSFDGTLEALGEAGADTAKNITYASLAFGAAVASATLPSDAPSKWTAHSQDSFTATLGSVVFGWASLAENQLYTLFNGSEASVTLLGTMIANGNLIECSSGSPLIDCQTNSETNTQIEILINKAFFGFAIPEVWTVSGTAAFVVDSGYPCGTVNPLTQYMTVETQEATYSCSNGKLYYLVYPDGDWQGCPNEDVALTVDMVEPSLPECKPTYFSASPGLSTLGPGSWGNITVSDLIAGPVNTYVANGNANGGSVANPLDQQTLQDLANQDITTPVTSDSQYAAPKSPGPHGRGVTKCSGYTYVDQTTSGSTWISDCQTIIKSIQGTKGEWTTGTGAQRDIASFGTCHFGVDNSGVTGDVTYYTGSQDIVSIITEAISLYAWNGLVGVKGYMECGGDAGSQKVEWGLY</sequence>
<dbReference type="OrthoDB" id="73875at2759"/>
<name>A0A395NU77_TRIAR</name>
<keyword evidence="8" id="KW-1185">Reference proteome</keyword>
<dbReference type="PANTHER" id="PTHR47700">
    <property type="entry name" value="V CHITINASE, PUTATIVE (AFU_ORTHOLOGUE AFUA_6G13720)-RELATED"/>
    <property type="match status" value="1"/>
</dbReference>
<reference evidence="7 8" key="1">
    <citation type="journal article" date="2018" name="PLoS Pathog.">
        <title>Evolution of structural diversity of trichothecenes, a family of toxins produced by plant pathogenic and entomopathogenic fungi.</title>
        <authorList>
            <person name="Proctor R.H."/>
            <person name="McCormick S.P."/>
            <person name="Kim H.S."/>
            <person name="Cardoza R.E."/>
            <person name="Stanley A.M."/>
            <person name="Lindo L."/>
            <person name="Kelly A."/>
            <person name="Brown D.W."/>
            <person name="Lee T."/>
            <person name="Vaughan M.M."/>
            <person name="Alexander N.J."/>
            <person name="Busman M."/>
            <person name="Gutierrez S."/>
        </authorList>
    </citation>
    <scope>NUCLEOTIDE SEQUENCE [LARGE SCALE GENOMIC DNA]</scope>
    <source>
        <strain evidence="7 8">IBT 40837</strain>
    </source>
</reference>
<evidence type="ECO:0000313" key="8">
    <source>
        <dbReference type="Proteomes" id="UP000266272"/>
    </source>
</evidence>
<keyword evidence="1" id="KW-0147">Chitin-binding</keyword>
<dbReference type="InterPro" id="IPR017853">
    <property type="entry name" value="GH"/>
</dbReference>
<keyword evidence="2" id="KW-0843">Virulence</keyword>
<feature type="domain" description="LysM" evidence="6">
    <location>
        <begin position="616"/>
        <end position="664"/>
    </location>
</feature>
<gene>
    <name evidence="7" type="ORF">TARUN_2599</name>
</gene>
<dbReference type="InterPro" id="IPR029226">
    <property type="entry name" value="Ecp2-like"/>
</dbReference>